<dbReference type="EMBL" id="JALKFT010000003">
    <property type="protein sequence ID" value="MCK9875159.1"/>
    <property type="molecule type" value="Genomic_DNA"/>
</dbReference>
<accession>A0ABT0JUC8</accession>
<evidence type="ECO:0000313" key="3">
    <source>
        <dbReference type="Proteomes" id="UP001201873"/>
    </source>
</evidence>
<organism evidence="2 3">
    <name type="scientific">Frankia umida</name>
    <dbReference type="NCBI Taxonomy" id="573489"/>
    <lineage>
        <taxon>Bacteria</taxon>
        <taxon>Bacillati</taxon>
        <taxon>Actinomycetota</taxon>
        <taxon>Actinomycetes</taxon>
        <taxon>Frankiales</taxon>
        <taxon>Frankiaceae</taxon>
        <taxon>Frankia</taxon>
    </lineage>
</organism>
<dbReference type="Proteomes" id="UP001201873">
    <property type="component" value="Unassembled WGS sequence"/>
</dbReference>
<evidence type="ECO:0000313" key="2">
    <source>
        <dbReference type="EMBL" id="MCK9875159.1"/>
    </source>
</evidence>
<evidence type="ECO:0000256" key="1">
    <source>
        <dbReference type="SAM" id="MobiDB-lite"/>
    </source>
</evidence>
<proteinExistence type="predicted"/>
<sequence length="443" mass="49106">MFGFELQTQNVFVSRSGVADIGEREVVYRHPVGLTLEGDETHLLGATSELEFVTKPFADERSARAALTVAARIAAKLAEGGQRDITFDQNTEFEGGTWLRSGTLRITDPTFGAQAQATVGIPLATLPTFFQTVLNRTRHASDIDDLGAWSKLLEWPSGPSPRARGFLWACQMFLFSATAVPLSRFVDPVKPTMPDVTNKIFDFTDTAFTQDVHAVALKLPAEKVPEKTLVLVNADSPKSAFLALHRTDFHAMYQALPRFDRDLLAALDITAAIWPQDYGGPDHRYVFPLPYRADPQATDVPARTGTPLTNRTEWLPRGIIADHPATWSLVAHGPSIRQWWTSVLHGDEARRNIAKDAASPPPGHRGRDPRYLADFPDPKVENKADYYGMGAFPTDTGSTADDRLAVYEIRAFMEDLEMPPKAELTSGRWATIADIFFTHYAPR</sequence>
<feature type="region of interest" description="Disordered" evidence="1">
    <location>
        <begin position="353"/>
        <end position="373"/>
    </location>
</feature>
<name>A0ABT0JUC8_9ACTN</name>
<dbReference type="RefSeq" id="WP_248823625.1">
    <property type="nucleotide sequence ID" value="NZ_JALKFT010000003.1"/>
</dbReference>
<reference evidence="2 3" key="1">
    <citation type="submission" date="2022-04" db="EMBL/GenBank/DDBJ databases">
        <title>Genome diversity in the genus Frankia.</title>
        <authorList>
            <person name="Carlos-Shanley C."/>
            <person name="Hahn D."/>
        </authorList>
    </citation>
    <scope>NUCLEOTIDE SEQUENCE [LARGE SCALE GENOMIC DNA]</scope>
    <source>
        <strain evidence="2 3">Ag45/Mut15</strain>
    </source>
</reference>
<gene>
    <name evidence="2" type="ORF">MXD59_05070</name>
</gene>
<protein>
    <submittedName>
        <fullName evidence="2">Uncharacterized protein</fullName>
    </submittedName>
</protein>
<keyword evidence="3" id="KW-1185">Reference proteome</keyword>
<comment type="caution">
    <text evidence="2">The sequence shown here is derived from an EMBL/GenBank/DDBJ whole genome shotgun (WGS) entry which is preliminary data.</text>
</comment>